<organism evidence="2 3">
    <name type="scientific">Trifolium pratense</name>
    <name type="common">Red clover</name>
    <dbReference type="NCBI Taxonomy" id="57577"/>
    <lineage>
        <taxon>Eukaryota</taxon>
        <taxon>Viridiplantae</taxon>
        <taxon>Streptophyta</taxon>
        <taxon>Embryophyta</taxon>
        <taxon>Tracheophyta</taxon>
        <taxon>Spermatophyta</taxon>
        <taxon>Magnoliopsida</taxon>
        <taxon>eudicotyledons</taxon>
        <taxon>Gunneridae</taxon>
        <taxon>Pentapetalae</taxon>
        <taxon>rosids</taxon>
        <taxon>fabids</taxon>
        <taxon>Fabales</taxon>
        <taxon>Fabaceae</taxon>
        <taxon>Papilionoideae</taxon>
        <taxon>50 kb inversion clade</taxon>
        <taxon>NPAAA clade</taxon>
        <taxon>Hologalegina</taxon>
        <taxon>IRL clade</taxon>
        <taxon>Trifolieae</taxon>
        <taxon>Trifolium</taxon>
    </lineage>
</organism>
<name>A0A2K3MFL8_TRIPR</name>
<sequence length="160" mass="17984">MGDNLKQKLTKLIKLADNITNTADEPIPLKQKCRELKSKTNKLSTLLRQAVMVSSELYLQRPMQPIIEQTEHVLNKTLLLVLRCHPKNIHKLLTIIPAGIFRKTSSKIENSISDVSWLLYISSPDKEHGCHHLILPSIAFGDSIIALVWELIASLCIGSL</sequence>
<evidence type="ECO:0000313" key="3">
    <source>
        <dbReference type="Proteomes" id="UP000236291"/>
    </source>
</evidence>
<dbReference type="InterPro" id="IPR036537">
    <property type="entry name" value="Adaptor_Cbl_N_dom_sf"/>
</dbReference>
<evidence type="ECO:0000313" key="2">
    <source>
        <dbReference type="EMBL" id="PNX89587.1"/>
    </source>
</evidence>
<feature type="non-terminal residue" evidence="2">
    <location>
        <position position="160"/>
    </location>
</feature>
<dbReference type="STRING" id="57577.A0A2K3MFL8"/>
<accession>A0A2K3MFL8</accession>
<dbReference type="GO" id="GO:0007166">
    <property type="term" value="P:cell surface receptor signaling pathway"/>
    <property type="evidence" value="ECO:0007669"/>
    <property type="project" value="InterPro"/>
</dbReference>
<feature type="domain" description="DUF7792" evidence="1">
    <location>
        <begin position="6"/>
        <end position="122"/>
    </location>
</feature>
<dbReference type="Pfam" id="PF25055">
    <property type="entry name" value="DUF7792"/>
    <property type="match status" value="1"/>
</dbReference>
<evidence type="ECO:0000259" key="1">
    <source>
        <dbReference type="Pfam" id="PF25055"/>
    </source>
</evidence>
<dbReference type="PANTHER" id="PTHR46168">
    <property type="entry name" value="ARMADILLO REPEAT ONLY 4"/>
    <property type="match status" value="1"/>
</dbReference>
<reference evidence="2 3" key="2">
    <citation type="journal article" date="2017" name="Front. Plant Sci.">
        <title>Gene Classification and Mining of Molecular Markers Useful in Red Clover (Trifolium pratense) Breeding.</title>
        <authorList>
            <person name="Istvanek J."/>
            <person name="Dluhosova J."/>
            <person name="Dluhos P."/>
            <person name="Patkova L."/>
            <person name="Nedelnik J."/>
            <person name="Repkova J."/>
        </authorList>
    </citation>
    <scope>NUCLEOTIDE SEQUENCE [LARGE SCALE GENOMIC DNA]</scope>
    <source>
        <strain evidence="3">cv. Tatra</strain>
        <tissue evidence="2">Young leaves</tissue>
    </source>
</reference>
<proteinExistence type="predicted"/>
<gene>
    <name evidence="2" type="ORF">L195_g045707</name>
</gene>
<reference evidence="2 3" key="1">
    <citation type="journal article" date="2014" name="Am. J. Bot.">
        <title>Genome assembly and annotation for red clover (Trifolium pratense; Fabaceae).</title>
        <authorList>
            <person name="Istvanek J."/>
            <person name="Jaros M."/>
            <person name="Krenek A."/>
            <person name="Repkova J."/>
        </authorList>
    </citation>
    <scope>NUCLEOTIDE SEQUENCE [LARGE SCALE GENOMIC DNA]</scope>
    <source>
        <strain evidence="3">cv. Tatra</strain>
        <tissue evidence="2">Young leaves</tissue>
    </source>
</reference>
<dbReference type="AlphaFoldDB" id="A0A2K3MFL8"/>
<dbReference type="Proteomes" id="UP000236291">
    <property type="component" value="Unassembled WGS sequence"/>
</dbReference>
<dbReference type="InterPro" id="IPR056694">
    <property type="entry name" value="DUF7792"/>
</dbReference>
<dbReference type="Gene3D" id="1.20.930.20">
    <property type="entry name" value="Adaptor protein Cbl, N-terminal domain"/>
    <property type="match status" value="1"/>
</dbReference>
<dbReference type="PANTHER" id="PTHR46168:SF13">
    <property type="entry name" value="ARO1-LIKE PROTEIN 1"/>
    <property type="match status" value="1"/>
</dbReference>
<protein>
    <submittedName>
        <fullName evidence="2">Armadillo/beta-catenin repeat family protein</fullName>
    </submittedName>
</protein>
<dbReference type="EMBL" id="ASHM01060270">
    <property type="protein sequence ID" value="PNX89587.1"/>
    <property type="molecule type" value="Genomic_DNA"/>
</dbReference>
<comment type="caution">
    <text evidence="2">The sequence shown here is derived from an EMBL/GenBank/DDBJ whole genome shotgun (WGS) entry which is preliminary data.</text>
</comment>